<evidence type="ECO:0000313" key="2">
    <source>
        <dbReference type="Proteomes" id="UP001597362"/>
    </source>
</evidence>
<accession>A0ABW4YP88</accession>
<gene>
    <name evidence="1" type="ORF">ACFSJH_17325</name>
</gene>
<dbReference type="Proteomes" id="UP001597362">
    <property type="component" value="Unassembled WGS sequence"/>
</dbReference>
<keyword evidence="2" id="KW-1185">Reference proteome</keyword>
<organism evidence="1 2">
    <name type="scientific">Paenibacillus yanchengensis</name>
    <dbReference type="NCBI Taxonomy" id="2035833"/>
    <lineage>
        <taxon>Bacteria</taxon>
        <taxon>Bacillati</taxon>
        <taxon>Bacillota</taxon>
        <taxon>Bacilli</taxon>
        <taxon>Bacillales</taxon>
        <taxon>Paenibacillaceae</taxon>
        <taxon>Paenibacillus</taxon>
    </lineage>
</organism>
<dbReference type="RefSeq" id="WP_377774721.1">
    <property type="nucleotide sequence ID" value="NZ_JBHUHO010000040.1"/>
</dbReference>
<sequence length="144" mass="16550">MDNKLLIDTVALVNDYIHKQTDIKLDISDRSLQELADLIGNYQMTRSRKMTVLSCCMLLSAGIRKHSKLPDQSQKQLARKILDGDYLIGLIYKLAISRKEQKLLTKLTPIYKKVQLQVVKGLPVEEVMTELKQEIKVYMEQQSA</sequence>
<dbReference type="EMBL" id="JBHUHO010000040">
    <property type="protein sequence ID" value="MFD2117495.1"/>
    <property type="molecule type" value="Genomic_DNA"/>
</dbReference>
<proteinExistence type="predicted"/>
<comment type="caution">
    <text evidence="1">The sequence shown here is derived from an EMBL/GenBank/DDBJ whole genome shotgun (WGS) entry which is preliminary data.</text>
</comment>
<evidence type="ECO:0000313" key="1">
    <source>
        <dbReference type="EMBL" id="MFD2117495.1"/>
    </source>
</evidence>
<reference evidence="2" key="1">
    <citation type="journal article" date="2019" name="Int. J. Syst. Evol. Microbiol.">
        <title>The Global Catalogue of Microorganisms (GCM) 10K type strain sequencing project: providing services to taxonomists for standard genome sequencing and annotation.</title>
        <authorList>
            <consortium name="The Broad Institute Genomics Platform"/>
            <consortium name="The Broad Institute Genome Sequencing Center for Infectious Disease"/>
            <person name="Wu L."/>
            <person name="Ma J."/>
        </authorList>
    </citation>
    <scope>NUCLEOTIDE SEQUENCE [LARGE SCALE GENOMIC DNA]</scope>
    <source>
        <strain evidence="2">GH52</strain>
    </source>
</reference>
<protein>
    <submittedName>
        <fullName evidence="1">Uncharacterized protein</fullName>
    </submittedName>
</protein>
<name>A0ABW4YP88_9BACL</name>